<dbReference type="EMBL" id="CAUOFW020002914">
    <property type="protein sequence ID" value="CAK9156804.1"/>
    <property type="molecule type" value="Genomic_DNA"/>
</dbReference>
<evidence type="ECO:0000256" key="1">
    <source>
        <dbReference type="SAM" id="Phobius"/>
    </source>
</evidence>
<keyword evidence="3" id="KW-1185">Reference proteome</keyword>
<accession>A0ABC8SNP0</accession>
<dbReference type="PANTHER" id="PTHR47273">
    <property type="entry name" value="EXPRESSED PROTEIN"/>
    <property type="match status" value="1"/>
</dbReference>
<proteinExistence type="predicted"/>
<keyword evidence="1" id="KW-1133">Transmembrane helix</keyword>
<dbReference type="PANTHER" id="PTHR47273:SF6">
    <property type="entry name" value="POLLEN OLE E 1 ALLERGEN AND EXTENSIN FAMILY PROTEIN"/>
    <property type="match status" value="1"/>
</dbReference>
<feature type="transmembrane region" description="Helical" evidence="1">
    <location>
        <begin position="12"/>
        <end position="33"/>
    </location>
</feature>
<organism evidence="2 3">
    <name type="scientific">Ilex paraguariensis</name>
    <name type="common">yerba mate</name>
    <dbReference type="NCBI Taxonomy" id="185542"/>
    <lineage>
        <taxon>Eukaryota</taxon>
        <taxon>Viridiplantae</taxon>
        <taxon>Streptophyta</taxon>
        <taxon>Embryophyta</taxon>
        <taxon>Tracheophyta</taxon>
        <taxon>Spermatophyta</taxon>
        <taxon>Magnoliopsida</taxon>
        <taxon>eudicotyledons</taxon>
        <taxon>Gunneridae</taxon>
        <taxon>Pentapetalae</taxon>
        <taxon>asterids</taxon>
        <taxon>campanulids</taxon>
        <taxon>Aquifoliales</taxon>
        <taxon>Aquifoliaceae</taxon>
        <taxon>Ilex</taxon>
    </lineage>
</organism>
<dbReference type="Proteomes" id="UP001642360">
    <property type="component" value="Unassembled WGS sequence"/>
</dbReference>
<dbReference type="AlphaFoldDB" id="A0ABC8SNP0"/>
<protein>
    <recommendedName>
        <fullName evidence="4">Pollen Ole e 1 allergen and extensin family protein</fullName>
    </recommendedName>
</protein>
<dbReference type="Pfam" id="PF01190">
    <property type="entry name" value="Pollen_Ole_e_1"/>
    <property type="match status" value="1"/>
</dbReference>
<sequence length="196" mass="21262">MMSHFCGSDNLVKIIMSLMFILFIFIGTAPLVAGRQNPLVELSSREDLIKMAGYGEEKLSTVMVSGTVLCYACSDQEAQAHPHPVSGALVAVSCDTRGEKRKSNWVRGSTDEYGDFLIDLPSHLHAIPNLEKICLVKVLQVPKNSPCHQAFTGKHKAIRLSSIGDGIRTYTSQTIQLTPKASKVGTNTGGNKAEMV</sequence>
<evidence type="ECO:0008006" key="4">
    <source>
        <dbReference type="Google" id="ProtNLM"/>
    </source>
</evidence>
<name>A0ABC8SNP0_9AQUA</name>
<keyword evidence="1" id="KW-0472">Membrane</keyword>
<evidence type="ECO:0000313" key="2">
    <source>
        <dbReference type="EMBL" id="CAK9156804.1"/>
    </source>
</evidence>
<evidence type="ECO:0000313" key="3">
    <source>
        <dbReference type="Proteomes" id="UP001642360"/>
    </source>
</evidence>
<keyword evidence="1" id="KW-0812">Transmembrane</keyword>
<comment type="caution">
    <text evidence="2">The sequence shown here is derived from an EMBL/GenBank/DDBJ whole genome shotgun (WGS) entry which is preliminary data.</text>
</comment>
<reference evidence="2 3" key="1">
    <citation type="submission" date="2024-02" db="EMBL/GenBank/DDBJ databases">
        <authorList>
            <person name="Vignale AGUSTIN F."/>
            <person name="Sosa J E."/>
            <person name="Modenutti C."/>
        </authorList>
    </citation>
    <scope>NUCLEOTIDE SEQUENCE [LARGE SCALE GENOMIC DNA]</scope>
</reference>
<gene>
    <name evidence="2" type="ORF">ILEXP_LOCUS25356</name>
</gene>